<dbReference type="GO" id="GO:0098609">
    <property type="term" value="P:cell-cell adhesion"/>
    <property type="evidence" value="ECO:0007669"/>
    <property type="project" value="UniProtKB-ARBA"/>
</dbReference>
<proteinExistence type="predicted"/>
<comment type="function">
    <text evidence="3">Lectin involved in innate immunity. Agglutinates all types of human erythrocytes, Gram-positive and Gram-negative bacteria. Has a stronger agglutinating activity towards Gram-negative bacteria than towards Gram-positive bacteria. Specifically recognizes acetyl group-containing substances on agglutinated cells. The hemagglutinating activity was inhibited by EDTA, acetyl group-containing mono- and disaccharides, N-acetyl derivatives of amino acids, other acetyl group-containing substances, propionamide and benzamide. Enhances the antimicrobial activity of big defensin against Gram-positive bacteria but not against Gram-negative bacteria.</text>
</comment>
<dbReference type="PROSITE" id="PS51406">
    <property type="entry name" value="FIBRINOGEN_C_2"/>
    <property type="match status" value="1"/>
</dbReference>
<evidence type="ECO:0000313" key="5">
    <source>
        <dbReference type="EMBL" id="JAV47842.1"/>
    </source>
</evidence>
<keyword evidence="2" id="KW-1015">Disulfide bond</keyword>
<evidence type="ECO:0000256" key="2">
    <source>
        <dbReference type="ARBA" id="ARBA00023157"/>
    </source>
</evidence>
<name>A0A1W7R9M0_9SCOR</name>
<evidence type="ECO:0000256" key="3">
    <source>
        <dbReference type="ARBA" id="ARBA00053344"/>
    </source>
</evidence>
<dbReference type="InterPro" id="IPR050373">
    <property type="entry name" value="Fibrinogen_C-term_domain"/>
</dbReference>
<evidence type="ECO:0000256" key="1">
    <source>
        <dbReference type="ARBA" id="ARBA00022837"/>
    </source>
</evidence>
<dbReference type="SMART" id="SM00186">
    <property type="entry name" value="FBG"/>
    <property type="match status" value="1"/>
</dbReference>
<feature type="domain" description="Fibrinogen C-terminal" evidence="4">
    <location>
        <begin position="51"/>
        <end position="273"/>
    </location>
</feature>
<reference evidence="5" key="1">
    <citation type="submission" date="2016-11" db="EMBL/GenBank/DDBJ databases">
        <title>Venom-gland transcriptomics and venom proteomics of the black-back scorpion (Hadrurus spadix) reveal detectability challenges and an unexplored realm of animal toxin diversity.</title>
        <authorList>
            <person name="Rokyta D.R."/>
            <person name="Ward M.J."/>
        </authorList>
    </citation>
    <scope>NUCLEOTIDE SEQUENCE</scope>
    <source>
        <tissue evidence="5">Venom gland</tissue>
    </source>
</reference>
<dbReference type="CDD" id="cd00087">
    <property type="entry name" value="FReD"/>
    <property type="match status" value="1"/>
</dbReference>
<dbReference type="PANTHER" id="PTHR19143">
    <property type="entry name" value="FIBRINOGEN/TENASCIN/ANGIOPOEITIN"/>
    <property type="match status" value="1"/>
</dbReference>
<dbReference type="InterPro" id="IPR002181">
    <property type="entry name" value="Fibrinogen_a/b/g_C_dom"/>
</dbReference>
<sequence length="273" mass="31718">MKITAYVGFAVLYFSIGYGQSASGNFSSLSNIVTYLRNVISQTLTLLNLQYTTNPGPVDCAQILKSGTRKSGIYRISPLIWQPIGSFEVYCDMETYGGGWTVIQRRGDYGKPQDYFYKTWTEYRKGFGNLNEDFWLGNDKLWVITNQGNYSLRIDMEDKEGEKRYAFYRKFRIDHENQGYRLHVGDYSGNAGDSLEYHNGMKFTTSDVHNDLFLKNCASLFHGAWWFNTCHLSNLNGLYLKDDHIPYTKGIVWYSWKKYDDSLLFAEMKIRKN</sequence>
<dbReference type="InterPro" id="IPR036056">
    <property type="entry name" value="Fibrinogen-like_C"/>
</dbReference>
<dbReference type="SUPFAM" id="SSF56496">
    <property type="entry name" value="Fibrinogen C-terminal domain-like"/>
    <property type="match status" value="1"/>
</dbReference>
<dbReference type="GO" id="GO:0005615">
    <property type="term" value="C:extracellular space"/>
    <property type="evidence" value="ECO:0007669"/>
    <property type="project" value="TreeGrafter"/>
</dbReference>
<organism evidence="5">
    <name type="scientific">Hadrurus spadix</name>
    <dbReference type="NCBI Taxonomy" id="141984"/>
    <lineage>
        <taxon>Eukaryota</taxon>
        <taxon>Metazoa</taxon>
        <taxon>Ecdysozoa</taxon>
        <taxon>Arthropoda</taxon>
        <taxon>Chelicerata</taxon>
        <taxon>Arachnida</taxon>
        <taxon>Scorpiones</taxon>
        <taxon>Iurida</taxon>
        <taxon>Iuroidea</taxon>
        <taxon>Hadrurus</taxon>
    </lineage>
</organism>
<dbReference type="PROSITE" id="PS00514">
    <property type="entry name" value="FIBRINOGEN_C_1"/>
    <property type="match status" value="1"/>
</dbReference>
<dbReference type="InterPro" id="IPR014716">
    <property type="entry name" value="Fibrinogen_a/b/g_C_1"/>
</dbReference>
<dbReference type="AlphaFoldDB" id="A0A1W7R9M0"/>
<dbReference type="GO" id="GO:0030246">
    <property type="term" value="F:carbohydrate binding"/>
    <property type="evidence" value="ECO:0007669"/>
    <property type="project" value="UniProtKB-ARBA"/>
</dbReference>
<dbReference type="Pfam" id="PF00147">
    <property type="entry name" value="Fibrinogen_C"/>
    <property type="match status" value="1"/>
</dbReference>
<protein>
    <submittedName>
        <fullName evidence="5">Ryncolin</fullName>
    </submittedName>
</protein>
<dbReference type="NCBIfam" id="NF040941">
    <property type="entry name" value="GGGWT_bact"/>
    <property type="match status" value="1"/>
</dbReference>
<dbReference type="FunFam" id="3.90.215.10:FF:000001">
    <property type="entry name" value="Tenascin isoform 1"/>
    <property type="match status" value="1"/>
</dbReference>
<accession>A0A1W7R9M0</accession>
<keyword evidence="1" id="KW-0106">Calcium</keyword>
<dbReference type="EMBL" id="GFAH01000547">
    <property type="protein sequence ID" value="JAV47842.1"/>
    <property type="molecule type" value="Transcribed_RNA"/>
</dbReference>
<dbReference type="InterPro" id="IPR020837">
    <property type="entry name" value="Fibrinogen_CS"/>
</dbReference>
<evidence type="ECO:0000259" key="4">
    <source>
        <dbReference type="PROSITE" id="PS51406"/>
    </source>
</evidence>
<dbReference type="Gene3D" id="3.90.215.10">
    <property type="entry name" value="Gamma Fibrinogen, chain A, domain 1"/>
    <property type="match status" value="1"/>
</dbReference>